<organism evidence="6 7">
    <name type="scientific">Citreimonas salinaria</name>
    <dbReference type="NCBI Taxonomy" id="321339"/>
    <lineage>
        <taxon>Bacteria</taxon>
        <taxon>Pseudomonadati</taxon>
        <taxon>Pseudomonadota</taxon>
        <taxon>Alphaproteobacteria</taxon>
        <taxon>Rhodobacterales</taxon>
        <taxon>Roseobacteraceae</taxon>
        <taxon>Citreimonas</taxon>
    </lineage>
</organism>
<dbReference type="InterPro" id="IPR029061">
    <property type="entry name" value="THDP-binding"/>
</dbReference>
<feature type="domain" description="Thiamine pyrophosphate enzyme TPP-binding" evidence="4">
    <location>
        <begin position="373"/>
        <end position="518"/>
    </location>
</feature>
<evidence type="ECO:0000259" key="5">
    <source>
        <dbReference type="Pfam" id="PF02776"/>
    </source>
</evidence>
<evidence type="ECO:0000256" key="3">
    <source>
        <dbReference type="ARBA" id="ARBA00023052"/>
    </source>
</evidence>
<dbReference type="AlphaFoldDB" id="A0A1H3NGJ4"/>
<dbReference type="GO" id="GO:0030976">
    <property type="term" value="F:thiamine pyrophosphate binding"/>
    <property type="evidence" value="ECO:0007669"/>
    <property type="project" value="InterPro"/>
</dbReference>
<dbReference type="SUPFAM" id="SSF52467">
    <property type="entry name" value="DHS-like NAD/FAD-binding domain"/>
    <property type="match status" value="1"/>
</dbReference>
<proteinExistence type="inferred from homology"/>
<comment type="cofactor">
    <cofactor evidence="1">
        <name>thiamine diphosphate</name>
        <dbReference type="ChEBI" id="CHEBI:58937"/>
    </cofactor>
</comment>
<dbReference type="FunFam" id="3.40.50.970:FF:000007">
    <property type="entry name" value="Acetolactate synthase"/>
    <property type="match status" value="1"/>
</dbReference>
<keyword evidence="7" id="KW-1185">Reference proteome</keyword>
<dbReference type="OrthoDB" id="4494979at2"/>
<sequence>MRGADLLVELLARNGVRRIYSLSGNQIMPIYDACIDADIEIVHTRHEAAAVFMAESWAQLTGEIGVALVTAAPGFGNAVGPLFSARSSESPVLLISGDAPNGLDGRGAFQELDQTSISTTLVKAAFRPVTLENLARDTLQAISIATTGRPGPVHLAIPFDVVQQRGDMALPEGSPPSSFEPRAQDVAAILKGLATAARPLILTGPALNSTRAGGLLDALAEAFTVPVLDLESPRGLKDPSIGTVSRLLPEADLVLCLGKTVDFTLAFGAAPDWSSDCSWVVVDAEEHARELAARNLGTRLAQSVAASPRSLIRALLEAPAPEPRRADWRVRIVAAAAKRPHEVPAGKEITSATLCTAVQRQVEATETSVVICDGGEFGQWAQALVRGDARVINGPSGAIGGALCYALAAKQARPEASVVALMGDGTVGFHFAEFETAARTGVAFVVVIGNDERWNAEHLIQIREYGPDRTVGCTLSGARYDLAAEALGCHGAYVTDPDELDDALAQAFQSGRPACVNVAIKGLPAPAGEGH</sequence>
<evidence type="ECO:0000256" key="2">
    <source>
        <dbReference type="ARBA" id="ARBA00007812"/>
    </source>
</evidence>
<dbReference type="CDD" id="cd02004">
    <property type="entry name" value="TPP_BZL_OCoD_HPCL"/>
    <property type="match status" value="1"/>
</dbReference>
<accession>A0A1H3NGJ4</accession>
<dbReference type="Proteomes" id="UP000199286">
    <property type="component" value="Unassembled WGS sequence"/>
</dbReference>
<dbReference type="SUPFAM" id="SSF52518">
    <property type="entry name" value="Thiamin diphosphate-binding fold (THDP-binding)"/>
    <property type="match status" value="2"/>
</dbReference>
<gene>
    <name evidence="6" type="ORF">SAMN05444340_1246</name>
</gene>
<reference evidence="6 7" key="1">
    <citation type="submission" date="2016-10" db="EMBL/GenBank/DDBJ databases">
        <authorList>
            <person name="de Groot N.N."/>
        </authorList>
    </citation>
    <scope>NUCLEOTIDE SEQUENCE [LARGE SCALE GENOMIC DNA]</scope>
    <source>
        <strain evidence="6 7">DSM 26880</strain>
    </source>
</reference>
<dbReference type="GO" id="GO:0009099">
    <property type="term" value="P:L-valine biosynthetic process"/>
    <property type="evidence" value="ECO:0007669"/>
    <property type="project" value="TreeGrafter"/>
</dbReference>
<comment type="similarity">
    <text evidence="2">Belongs to the TPP enzyme family.</text>
</comment>
<evidence type="ECO:0000256" key="1">
    <source>
        <dbReference type="ARBA" id="ARBA00001964"/>
    </source>
</evidence>
<dbReference type="GO" id="GO:0009097">
    <property type="term" value="P:isoleucine biosynthetic process"/>
    <property type="evidence" value="ECO:0007669"/>
    <property type="project" value="TreeGrafter"/>
</dbReference>
<dbReference type="PANTHER" id="PTHR18968:SF166">
    <property type="entry name" value="2-HYDROXYACYL-COA LYASE 2"/>
    <property type="match status" value="1"/>
</dbReference>
<dbReference type="Gene3D" id="3.40.50.1220">
    <property type="entry name" value="TPP-binding domain"/>
    <property type="match status" value="1"/>
</dbReference>
<dbReference type="PANTHER" id="PTHR18968">
    <property type="entry name" value="THIAMINE PYROPHOSPHATE ENZYMES"/>
    <property type="match status" value="1"/>
</dbReference>
<dbReference type="GO" id="GO:0050660">
    <property type="term" value="F:flavin adenine dinucleotide binding"/>
    <property type="evidence" value="ECO:0007669"/>
    <property type="project" value="TreeGrafter"/>
</dbReference>
<dbReference type="InterPro" id="IPR045229">
    <property type="entry name" value="TPP_enz"/>
</dbReference>
<dbReference type="STRING" id="321339.SAMN05444340_1246"/>
<name>A0A1H3NGJ4_9RHOB</name>
<dbReference type="GO" id="GO:0003984">
    <property type="term" value="F:acetolactate synthase activity"/>
    <property type="evidence" value="ECO:0007669"/>
    <property type="project" value="TreeGrafter"/>
</dbReference>
<evidence type="ECO:0000313" key="7">
    <source>
        <dbReference type="Proteomes" id="UP000199286"/>
    </source>
</evidence>
<dbReference type="EMBL" id="FNPF01000024">
    <property type="protein sequence ID" value="SDY87988.1"/>
    <property type="molecule type" value="Genomic_DNA"/>
</dbReference>
<dbReference type="Pfam" id="PF02775">
    <property type="entry name" value="TPP_enzyme_C"/>
    <property type="match status" value="1"/>
</dbReference>
<dbReference type="Gene3D" id="3.40.50.970">
    <property type="match status" value="2"/>
</dbReference>
<protein>
    <submittedName>
        <fullName evidence="6">Acetolactate synthase-1/2/3 large subunit</fullName>
    </submittedName>
</protein>
<dbReference type="Pfam" id="PF02776">
    <property type="entry name" value="TPP_enzyme_N"/>
    <property type="match status" value="1"/>
</dbReference>
<dbReference type="InterPro" id="IPR012001">
    <property type="entry name" value="Thiamin_PyroP_enz_TPP-bd_dom"/>
</dbReference>
<evidence type="ECO:0000313" key="6">
    <source>
        <dbReference type="EMBL" id="SDY87988.1"/>
    </source>
</evidence>
<feature type="domain" description="Thiamine pyrophosphate enzyme N-terminal TPP-binding" evidence="5">
    <location>
        <begin position="1"/>
        <end position="117"/>
    </location>
</feature>
<evidence type="ECO:0000259" key="4">
    <source>
        <dbReference type="Pfam" id="PF02775"/>
    </source>
</evidence>
<keyword evidence="3" id="KW-0786">Thiamine pyrophosphate</keyword>
<dbReference type="InterPro" id="IPR029035">
    <property type="entry name" value="DHS-like_NAD/FAD-binding_dom"/>
</dbReference>
<dbReference type="GO" id="GO:0005948">
    <property type="term" value="C:acetolactate synthase complex"/>
    <property type="evidence" value="ECO:0007669"/>
    <property type="project" value="TreeGrafter"/>
</dbReference>
<dbReference type="CDD" id="cd07035">
    <property type="entry name" value="TPP_PYR_POX_like"/>
    <property type="match status" value="1"/>
</dbReference>
<dbReference type="InterPro" id="IPR011766">
    <property type="entry name" value="TPP_enzyme_TPP-bd"/>
</dbReference>